<feature type="repeat" description="PPR" evidence="2">
    <location>
        <begin position="535"/>
        <end position="569"/>
    </location>
</feature>
<feature type="repeat" description="PPR" evidence="2">
    <location>
        <begin position="500"/>
        <end position="534"/>
    </location>
</feature>
<feature type="region of interest" description="Disordered" evidence="3">
    <location>
        <begin position="19"/>
        <end position="74"/>
    </location>
</feature>
<protein>
    <recommendedName>
        <fullName evidence="6">Pentatricopeptide repeat-containing protein</fullName>
    </recommendedName>
</protein>
<organism evidence="4 5">
    <name type="scientific">Tetracentron sinense</name>
    <name type="common">Spur-leaf</name>
    <dbReference type="NCBI Taxonomy" id="13715"/>
    <lineage>
        <taxon>Eukaryota</taxon>
        <taxon>Viridiplantae</taxon>
        <taxon>Streptophyta</taxon>
        <taxon>Embryophyta</taxon>
        <taxon>Tracheophyta</taxon>
        <taxon>Spermatophyta</taxon>
        <taxon>Magnoliopsida</taxon>
        <taxon>Trochodendrales</taxon>
        <taxon>Trochodendraceae</taxon>
        <taxon>Tetracentron</taxon>
    </lineage>
</organism>
<dbReference type="Pfam" id="PF01535">
    <property type="entry name" value="PPR"/>
    <property type="match status" value="1"/>
</dbReference>
<feature type="repeat" description="PPR" evidence="2">
    <location>
        <begin position="326"/>
        <end position="360"/>
    </location>
</feature>
<dbReference type="PROSITE" id="PS51375">
    <property type="entry name" value="PPR"/>
    <property type="match status" value="9"/>
</dbReference>
<evidence type="ECO:0008006" key="6">
    <source>
        <dbReference type="Google" id="ProtNLM"/>
    </source>
</evidence>
<dbReference type="InterPro" id="IPR011990">
    <property type="entry name" value="TPR-like_helical_dom_sf"/>
</dbReference>
<dbReference type="Pfam" id="PF12854">
    <property type="entry name" value="PPR_1"/>
    <property type="match status" value="2"/>
</dbReference>
<name>A0A834Z7R4_TETSI</name>
<feature type="repeat" description="PPR" evidence="2">
    <location>
        <begin position="291"/>
        <end position="325"/>
    </location>
</feature>
<evidence type="ECO:0000256" key="3">
    <source>
        <dbReference type="SAM" id="MobiDB-lite"/>
    </source>
</evidence>
<dbReference type="GO" id="GO:0003729">
    <property type="term" value="F:mRNA binding"/>
    <property type="evidence" value="ECO:0007669"/>
    <property type="project" value="TreeGrafter"/>
</dbReference>
<dbReference type="NCBIfam" id="TIGR00756">
    <property type="entry name" value="PPR"/>
    <property type="match status" value="8"/>
</dbReference>
<dbReference type="PANTHER" id="PTHR47932">
    <property type="entry name" value="ATPASE EXPRESSION PROTEIN 3"/>
    <property type="match status" value="1"/>
</dbReference>
<dbReference type="AlphaFoldDB" id="A0A834Z7R4"/>
<evidence type="ECO:0000256" key="1">
    <source>
        <dbReference type="ARBA" id="ARBA00022737"/>
    </source>
</evidence>
<evidence type="ECO:0000313" key="5">
    <source>
        <dbReference type="Proteomes" id="UP000655225"/>
    </source>
</evidence>
<dbReference type="PANTHER" id="PTHR47932:SF10">
    <property type="entry name" value="OS07G0179000 PROTEIN"/>
    <property type="match status" value="1"/>
</dbReference>
<feature type="repeat" description="PPR" evidence="2">
    <location>
        <begin position="221"/>
        <end position="255"/>
    </location>
</feature>
<feature type="repeat" description="PPR" evidence="2">
    <location>
        <begin position="396"/>
        <end position="430"/>
    </location>
</feature>
<keyword evidence="5" id="KW-1185">Reference proteome</keyword>
<keyword evidence="1" id="KW-0677">Repeat</keyword>
<dbReference type="OrthoDB" id="185373at2759"/>
<dbReference type="Pfam" id="PF13041">
    <property type="entry name" value="PPR_2"/>
    <property type="match status" value="3"/>
</dbReference>
<dbReference type="EMBL" id="JABCRI010000011">
    <property type="protein sequence ID" value="KAF8398317.1"/>
    <property type="molecule type" value="Genomic_DNA"/>
</dbReference>
<evidence type="ECO:0000313" key="4">
    <source>
        <dbReference type="EMBL" id="KAF8398317.1"/>
    </source>
</evidence>
<dbReference type="SUPFAM" id="SSF48452">
    <property type="entry name" value="TPR-like"/>
    <property type="match status" value="1"/>
</dbReference>
<evidence type="ECO:0000256" key="2">
    <source>
        <dbReference type="PROSITE-ProRule" id="PRU00708"/>
    </source>
</evidence>
<comment type="caution">
    <text evidence="4">The sequence shown here is derived from an EMBL/GenBank/DDBJ whole genome shotgun (WGS) entry which is preliminary data.</text>
</comment>
<accession>A0A834Z7R4</accession>
<gene>
    <name evidence="4" type="ORF">HHK36_017244</name>
</gene>
<reference evidence="4 5" key="1">
    <citation type="submission" date="2020-04" db="EMBL/GenBank/DDBJ databases">
        <title>Plant Genome Project.</title>
        <authorList>
            <person name="Zhang R.-G."/>
        </authorList>
    </citation>
    <scope>NUCLEOTIDE SEQUENCE [LARGE SCALE GENOMIC DNA]</scope>
    <source>
        <strain evidence="4">YNK0</strain>
        <tissue evidence="4">Leaf</tissue>
    </source>
</reference>
<dbReference type="InterPro" id="IPR002885">
    <property type="entry name" value="PPR_rpt"/>
</dbReference>
<feature type="repeat" description="PPR" evidence="2">
    <location>
        <begin position="641"/>
        <end position="675"/>
    </location>
</feature>
<dbReference type="Proteomes" id="UP000655225">
    <property type="component" value="Unassembled WGS sequence"/>
</dbReference>
<sequence>MPPQSQPTNANKFYFFYGHRKPSQNRPTVHGGLFSNRKTLNPNPQSNPSPPTIFDLQKWDPDSSKTLTTPPTKTPSEKFFSIARNLSPIARYICDSFRKHTNWGPSIISDLDKLRRVTPNLVAEVLKVQTDPRICSKFFHWAGKQKGYQHNFSSYNAFSYCLNRANQFRAADQVPELMNMQGKKPSEKQFEILIRMHSDAGRGLRVYFVYGKMKKFGVKPRVFLYNRIMDALVKTDHLDLAMSVYEDFKEDGLVEESVTFMILIKGLCKVGRIDEVLDLLGRMRGNLCKPDVFAYTAMVRVLVSEGNLDGCLRVWEEMQRDGIEPDVMAYTTLITGLCKGNWVEKGFELFKEMRKKDYLIDRAVYGSLIEAFVVDGKVGSACDLLKDLIGSGYRADLSIYNSLIEGLCNVNRVDKAYKLFQVIVQEGLGPDFATVNPILVSFVELGRMDDFCTLLEHMQKLGLPIIDDLSKFFSFMVGKRERVMRAVEVFKDLKAKGYSSIAIYNVLMGALHKIGEVKVALSLFDEIKDSDLKPDSSTYSNAIPCFVDIGGLKEACACYNKMKERGWVPTVAAYCSLAKGLCKIGEIDAALMLVRDCLGNVTSGPMEFKYALTILHVCKSGDAEKVIEVLREMMQQGCPPDEVIYSAIISGMCKHGTLEEARKVFQCMRQRKLLTEANLIVYDELFIDHMKKKTAGLVLSGLKFFGLESKLKLKGSTILPS</sequence>
<dbReference type="Gene3D" id="1.25.40.10">
    <property type="entry name" value="Tetratricopeptide repeat domain"/>
    <property type="match status" value="5"/>
</dbReference>
<proteinExistence type="predicted"/>
<feature type="repeat" description="PPR" evidence="2">
    <location>
        <begin position="606"/>
        <end position="640"/>
    </location>
</feature>
<dbReference type="OMA" id="DNGPMEF"/>
<feature type="repeat" description="PPR" evidence="2">
    <location>
        <begin position="256"/>
        <end position="290"/>
    </location>
</feature>